<gene>
    <name evidence="4" type="ORF">DV701_03770</name>
</gene>
<dbReference type="OrthoDB" id="5241234at2"/>
<dbReference type="GO" id="GO:0004519">
    <property type="term" value="F:endonuclease activity"/>
    <property type="evidence" value="ECO:0007669"/>
    <property type="project" value="InterPro"/>
</dbReference>
<dbReference type="GO" id="GO:0003676">
    <property type="term" value="F:nucleic acid binding"/>
    <property type="evidence" value="ECO:0007669"/>
    <property type="project" value="InterPro"/>
</dbReference>
<feature type="region of interest" description="Disordered" evidence="2">
    <location>
        <begin position="536"/>
        <end position="577"/>
    </location>
</feature>
<dbReference type="CDD" id="cd00085">
    <property type="entry name" value="HNHc"/>
    <property type="match status" value="1"/>
</dbReference>
<dbReference type="SMART" id="SM00507">
    <property type="entry name" value="HNHc"/>
    <property type="match status" value="1"/>
</dbReference>
<evidence type="ECO:0000256" key="2">
    <source>
        <dbReference type="SAM" id="MobiDB-lite"/>
    </source>
</evidence>
<feature type="compositionally biased region" description="Pro residues" evidence="2">
    <location>
        <begin position="543"/>
        <end position="555"/>
    </location>
</feature>
<organism evidence="4 5">
    <name type="scientific">Ornithinimicrobium avium</name>
    <dbReference type="NCBI Taxonomy" id="2283195"/>
    <lineage>
        <taxon>Bacteria</taxon>
        <taxon>Bacillati</taxon>
        <taxon>Actinomycetota</taxon>
        <taxon>Actinomycetes</taxon>
        <taxon>Micrococcales</taxon>
        <taxon>Ornithinimicrobiaceae</taxon>
        <taxon>Ornithinimicrobium</taxon>
    </lineage>
</organism>
<name>A0A345NK07_9MICO</name>
<evidence type="ECO:0000313" key="5">
    <source>
        <dbReference type="Proteomes" id="UP000253790"/>
    </source>
</evidence>
<evidence type="ECO:0000313" key="4">
    <source>
        <dbReference type="EMBL" id="AXH95365.1"/>
    </source>
</evidence>
<feature type="compositionally biased region" description="Low complexity" evidence="2">
    <location>
        <begin position="409"/>
        <end position="427"/>
    </location>
</feature>
<dbReference type="InterPro" id="IPR002711">
    <property type="entry name" value="HNH"/>
</dbReference>
<dbReference type="AlphaFoldDB" id="A0A345NK07"/>
<sequence>MCVRVWTSMCVRVPVGGAGAERTTKGVARMGTSTDQARHRGGDGTASVLDAVGRVERMRLTLATVEATSLDDASRLELLRSLEDLTRSAAALSVRCQVTFRDSQVAGQARAGVPAGRRGLAVADDLAAARKTSPYWGSRDLTSARALVAEMPRALAALETGTISAYQARTITEATTCLEPGDRAEVDERLAGSLAGASNAEIASAVRALVYEVDPAGFVARARKAAKDRGVSSRPAPDVMAVLSARLPAAQAATCYKALREHAVTAKASGDPRTLNQLMADALVERLTGRSVVDGIDVEVGLLITDEALFGGGSDAADLEGYGPIPAQTARDLLGGPAADGGASSDGDEADQGTDETDQGTDETDQGTDDGVASEHVGEPEVCPDGPRCVSWDCSLFHGFPQPGQSSQPTGATATASPTTPDTKAPAGGSCSAANTPGTSDPTADGDDSAGVRAAKVWLRRLYSDPVTGVLTVRDPRRRDFTGSLRSFLVARDRTCRNSWCGAPVRDVDHVLRRRDGGPATEDNGRGLCRRCNLARERDRFQDPPPESYRPPPPAMFTLTGRGPAPPAPGSEQPDAA</sequence>
<feature type="region of interest" description="Disordered" evidence="2">
    <location>
        <begin position="400"/>
        <end position="449"/>
    </location>
</feature>
<dbReference type="InterPro" id="IPR003870">
    <property type="entry name" value="DUF222"/>
</dbReference>
<feature type="region of interest" description="Disordered" evidence="2">
    <location>
        <begin position="321"/>
        <end position="384"/>
    </location>
</feature>
<evidence type="ECO:0000259" key="3">
    <source>
        <dbReference type="SMART" id="SM00507"/>
    </source>
</evidence>
<dbReference type="Pfam" id="PF02720">
    <property type="entry name" value="DUF222"/>
    <property type="match status" value="1"/>
</dbReference>
<comment type="similarity">
    <text evidence="1">Belongs to the Rv1128c/1148c/1588c/1702c/1945/3466 family.</text>
</comment>
<evidence type="ECO:0000256" key="1">
    <source>
        <dbReference type="ARBA" id="ARBA00023450"/>
    </source>
</evidence>
<feature type="domain" description="HNH nuclease" evidence="3">
    <location>
        <begin position="484"/>
        <end position="534"/>
    </location>
</feature>
<proteinExistence type="inferred from homology"/>
<protein>
    <submittedName>
        <fullName evidence="4">DUF222 domain-containing protein</fullName>
    </submittedName>
</protein>
<dbReference type="Gene3D" id="1.10.30.50">
    <property type="match status" value="1"/>
</dbReference>
<feature type="compositionally biased region" description="Acidic residues" evidence="2">
    <location>
        <begin position="346"/>
        <end position="368"/>
    </location>
</feature>
<reference evidence="4 5" key="1">
    <citation type="submission" date="2018-07" db="EMBL/GenBank/DDBJ databases">
        <title>Complete genome sequencing of Ornithinimicrobium sp. AMA3305.</title>
        <authorList>
            <person name="Bae J.-W."/>
        </authorList>
    </citation>
    <scope>NUCLEOTIDE SEQUENCE [LARGE SCALE GENOMIC DNA]</scope>
    <source>
        <strain evidence="4 5">AMA3305</strain>
    </source>
</reference>
<dbReference type="Pfam" id="PF01844">
    <property type="entry name" value="HNH"/>
    <property type="match status" value="1"/>
</dbReference>
<keyword evidence="5" id="KW-1185">Reference proteome</keyword>
<feature type="compositionally biased region" description="Polar residues" evidence="2">
    <location>
        <begin position="432"/>
        <end position="442"/>
    </location>
</feature>
<dbReference type="KEGG" id="orn:DV701_03770"/>
<dbReference type="EMBL" id="CP031229">
    <property type="protein sequence ID" value="AXH95365.1"/>
    <property type="molecule type" value="Genomic_DNA"/>
</dbReference>
<dbReference type="GO" id="GO:0008270">
    <property type="term" value="F:zinc ion binding"/>
    <property type="evidence" value="ECO:0007669"/>
    <property type="project" value="InterPro"/>
</dbReference>
<dbReference type="InterPro" id="IPR003615">
    <property type="entry name" value="HNH_nuc"/>
</dbReference>
<accession>A0A345NK07</accession>
<dbReference type="Proteomes" id="UP000253790">
    <property type="component" value="Chromosome"/>
</dbReference>
<feature type="compositionally biased region" description="Low complexity" evidence="2">
    <location>
        <begin position="330"/>
        <end position="345"/>
    </location>
</feature>